<feature type="transmembrane region" description="Helical" evidence="1">
    <location>
        <begin position="99"/>
        <end position="132"/>
    </location>
</feature>
<dbReference type="AlphaFoldDB" id="E9IP39"/>
<evidence type="ECO:0000313" key="2">
    <source>
        <dbReference type="EMBL" id="EFZ17664.1"/>
    </source>
</evidence>
<proteinExistence type="predicted"/>
<sequence length="209" mass="23601">TCGLFYEFGKYETNHIFTIKHIVITAVQMVVEEKYMGQQDIPALQAIGWEGIFGFIGISIIMIPFNYITAPPPFADNSRGTLEATEEAFIQIGSNNKLLIAVIGQFIIFIITLLFGIAGIAFSIAFFNFAGISVTKEMSATTRMILDSVRTIVIWIFSLTFRWQAFHYMQKQKRTCTHKSKLMTKSENNECLHTKGGKRARDAESATKY</sequence>
<dbReference type="HOGENOM" id="CLU_1318319_0_0_1"/>
<accession>E9IP39</accession>
<dbReference type="PANTHER" id="PTHR13146">
    <property type="match status" value="1"/>
</dbReference>
<feature type="transmembrane region" description="Helical" evidence="1">
    <location>
        <begin position="152"/>
        <end position="169"/>
    </location>
</feature>
<feature type="non-terminal residue" evidence="2">
    <location>
        <position position="209"/>
    </location>
</feature>
<dbReference type="PANTHER" id="PTHR13146:SF0">
    <property type="entry name" value="SOLUTE CARRIER FAMILY 35 MEMBER F6"/>
    <property type="match status" value="1"/>
</dbReference>
<keyword evidence="1" id="KW-0812">Transmembrane</keyword>
<feature type="transmembrane region" description="Helical" evidence="1">
    <location>
        <begin position="46"/>
        <end position="69"/>
    </location>
</feature>
<organism>
    <name type="scientific">Solenopsis invicta</name>
    <name type="common">Red imported fire ant</name>
    <name type="synonym">Solenopsis wagneri</name>
    <dbReference type="NCBI Taxonomy" id="13686"/>
    <lineage>
        <taxon>Eukaryota</taxon>
        <taxon>Metazoa</taxon>
        <taxon>Ecdysozoa</taxon>
        <taxon>Arthropoda</taxon>
        <taxon>Hexapoda</taxon>
        <taxon>Insecta</taxon>
        <taxon>Pterygota</taxon>
        <taxon>Neoptera</taxon>
        <taxon>Endopterygota</taxon>
        <taxon>Hymenoptera</taxon>
        <taxon>Apocrita</taxon>
        <taxon>Aculeata</taxon>
        <taxon>Formicoidea</taxon>
        <taxon>Formicidae</taxon>
        <taxon>Myrmicinae</taxon>
        <taxon>Solenopsis</taxon>
    </lineage>
</organism>
<keyword evidence="1" id="KW-0472">Membrane</keyword>
<reference evidence="2" key="1">
    <citation type="journal article" date="2011" name="Proc. Natl. Acad. Sci. U.S.A.">
        <title>The genome of the fire ant Solenopsis invicta.</title>
        <authorList>
            <person name="Wurm Y."/>
            <person name="Wang J."/>
            <person name="Riba-Grognuz O."/>
            <person name="Corona M."/>
            <person name="Nygaard S."/>
            <person name="Hunt B.G."/>
            <person name="Ingram K.K."/>
            <person name="Falquet L."/>
            <person name="Nipitwattanaphon M."/>
            <person name="Gotzek D."/>
            <person name="Dijkstra M.B."/>
            <person name="Oettler J."/>
            <person name="Comtesse F."/>
            <person name="Shih C.J."/>
            <person name="Wu W.J."/>
            <person name="Yang C.C."/>
            <person name="Thomas J."/>
            <person name="Beaudoing E."/>
            <person name="Pradervand S."/>
            <person name="Flegel V."/>
            <person name="Cook E.D."/>
            <person name="Fabbretti R."/>
            <person name="Stockinger H."/>
            <person name="Long L."/>
            <person name="Farmerie W.G."/>
            <person name="Oakey J."/>
            <person name="Boomsma J.J."/>
            <person name="Pamilo P."/>
            <person name="Yi S.V."/>
            <person name="Heinze J."/>
            <person name="Goodisman M.A."/>
            <person name="Farinelli L."/>
            <person name="Harshman K."/>
            <person name="Hulo N."/>
            <person name="Cerutti L."/>
            <person name="Xenarios I."/>
            <person name="Shoemaker D."/>
            <person name="Keller L."/>
        </authorList>
    </citation>
    <scope>NUCLEOTIDE SEQUENCE [LARGE SCALE GENOMIC DNA]</scope>
</reference>
<name>E9IP39_SOLIN</name>
<gene>
    <name evidence="2" type="ORF">SINV_13698</name>
</gene>
<dbReference type="EMBL" id="GL764432">
    <property type="protein sequence ID" value="EFZ17664.1"/>
    <property type="molecule type" value="Genomic_DNA"/>
</dbReference>
<keyword evidence="1" id="KW-1133">Transmembrane helix</keyword>
<feature type="non-terminal residue" evidence="2">
    <location>
        <position position="1"/>
    </location>
</feature>
<dbReference type="GO" id="GO:0016020">
    <property type="term" value="C:membrane"/>
    <property type="evidence" value="ECO:0007669"/>
    <property type="project" value="TreeGrafter"/>
</dbReference>
<evidence type="ECO:0000256" key="1">
    <source>
        <dbReference type="SAM" id="Phobius"/>
    </source>
</evidence>
<protein>
    <submittedName>
        <fullName evidence="2">Uncharacterized protein</fullName>
    </submittedName>
</protein>